<dbReference type="EMBL" id="BGPR01007404">
    <property type="protein sequence ID" value="GBN26587.1"/>
    <property type="molecule type" value="Genomic_DNA"/>
</dbReference>
<keyword evidence="2" id="KW-1185">Reference proteome</keyword>
<proteinExistence type="predicted"/>
<protein>
    <submittedName>
        <fullName evidence="1">Uncharacterized protein</fullName>
    </submittedName>
</protein>
<name>A0A4Y2MLD0_ARAVE</name>
<dbReference type="AlphaFoldDB" id="A0A4Y2MLD0"/>
<reference evidence="1 2" key="1">
    <citation type="journal article" date="2019" name="Sci. Rep.">
        <title>Orb-weaving spider Araneus ventricosus genome elucidates the spidroin gene catalogue.</title>
        <authorList>
            <person name="Kono N."/>
            <person name="Nakamura H."/>
            <person name="Ohtoshi R."/>
            <person name="Moran D.A.P."/>
            <person name="Shinohara A."/>
            <person name="Yoshida Y."/>
            <person name="Fujiwara M."/>
            <person name="Mori M."/>
            <person name="Tomita M."/>
            <person name="Arakawa K."/>
        </authorList>
    </citation>
    <scope>NUCLEOTIDE SEQUENCE [LARGE SCALE GENOMIC DNA]</scope>
</reference>
<evidence type="ECO:0000313" key="2">
    <source>
        <dbReference type="Proteomes" id="UP000499080"/>
    </source>
</evidence>
<sequence length="114" mass="13277">MHAGSFCDETTYTRETYKRYFPVLEGAAWKSVFGTPMTSDHTEFKQFQEKWPTLKSCKEQFKKLQIEDRKQISLKEESVSFHKMVLNEGKNLFLQGMCRNYPNTIGRNSVPAVA</sequence>
<accession>A0A4Y2MLD0</accession>
<organism evidence="1 2">
    <name type="scientific">Araneus ventricosus</name>
    <name type="common">Orbweaver spider</name>
    <name type="synonym">Epeira ventricosa</name>
    <dbReference type="NCBI Taxonomy" id="182803"/>
    <lineage>
        <taxon>Eukaryota</taxon>
        <taxon>Metazoa</taxon>
        <taxon>Ecdysozoa</taxon>
        <taxon>Arthropoda</taxon>
        <taxon>Chelicerata</taxon>
        <taxon>Arachnida</taxon>
        <taxon>Araneae</taxon>
        <taxon>Araneomorphae</taxon>
        <taxon>Entelegynae</taxon>
        <taxon>Araneoidea</taxon>
        <taxon>Araneidae</taxon>
        <taxon>Araneus</taxon>
    </lineage>
</organism>
<gene>
    <name evidence="1" type="ORF">AVEN_251418_1</name>
</gene>
<dbReference type="Proteomes" id="UP000499080">
    <property type="component" value="Unassembled WGS sequence"/>
</dbReference>
<evidence type="ECO:0000313" key="1">
    <source>
        <dbReference type="EMBL" id="GBN26587.1"/>
    </source>
</evidence>
<comment type="caution">
    <text evidence="1">The sequence shown here is derived from an EMBL/GenBank/DDBJ whole genome shotgun (WGS) entry which is preliminary data.</text>
</comment>